<dbReference type="GO" id="GO:0048266">
    <property type="term" value="P:behavioral response to pain"/>
    <property type="evidence" value="ECO:0007669"/>
    <property type="project" value="TreeGrafter"/>
</dbReference>
<dbReference type="AlphaFoldDB" id="A0A3B3RVJ6"/>
<feature type="transmembrane region" description="Helical" evidence="11">
    <location>
        <begin position="53"/>
        <end position="76"/>
    </location>
</feature>
<evidence type="ECO:0000256" key="7">
    <source>
        <dbReference type="ARBA" id="ARBA00023157"/>
    </source>
</evidence>
<sequence length="318" mass="36259">MTSVTLTNCSKDFRYPLFSVTYSMVFAVGLPLNAAGLWIFIRRLGLHTVPVIYMANLAMSDLLFTLSLPLRIIYFITARWHFGNTACRIPGMLFSVSLYSSSLFIMLISVDRLLALVYPLRSRALRTPTFAWLTCGLVWGIIMALSVPVAINHRATWDNNCNVLRCFEHYGKEEWTMGFYILLVVTVMGIAIPFTVILGCTLTVIRKLRTISCTMMNKNQVICIFMGNLFIYSICFIPFHVAFILFGLQKVKWVSWTTDFFFAQTITMCLASTNSCLDPLIYYITTKQIKRNNKTEATMMTTMTYRGLSWTGLEACSF</sequence>
<feature type="transmembrane region" description="Helical" evidence="11">
    <location>
        <begin position="96"/>
        <end position="118"/>
    </location>
</feature>
<keyword evidence="3 11" id="KW-0812">Transmembrane</keyword>
<evidence type="ECO:0000313" key="13">
    <source>
        <dbReference type="Ensembl" id="ENSPKIP00000022328.1"/>
    </source>
</evidence>
<dbReference type="Gene3D" id="1.20.1070.10">
    <property type="entry name" value="Rhodopsin 7-helix transmembrane proteins"/>
    <property type="match status" value="1"/>
</dbReference>
<dbReference type="PRINTS" id="PR01157">
    <property type="entry name" value="P2YPURNOCPTR"/>
</dbReference>
<evidence type="ECO:0000256" key="4">
    <source>
        <dbReference type="ARBA" id="ARBA00022989"/>
    </source>
</evidence>
<keyword evidence="6 11" id="KW-0472">Membrane</keyword>
<dbReference type="InterPro" id="IPR000276">
    <property type="entry name" value="GPCR_Rhodpsn"/>
</dbReference>
<dbReference type="InterPro" id="IPR017452">
    <property type="entry name" value="GPCR_Rhodpsn_7TM"/>
</dbReference>
<evidence type="ECO:0000256" key="6">
    <source>
        <dbReference type="ARBA" id="ARBA00023136"/>
    </source>
</evidence>
<keyword evidence="4 11" id="KW-1133">Transmembrane helix</keyword>
<dbReference type="Proteomes" id="UP000261540">
    <property type="component" value="Unplaced"/>
</dbReference>
<comment type="subcellular location">
    <subcellularLocation>
        <location evidence="1">Cell membrane</location>
        <topology evidence="1">Multi-pass membrane protein</topology>
    </subcellularLocation>
</comment>
<dbReference type="Pfam" id="PF00001">
    <property type="entry name" value="7tm_1"/>
    <property type="match status" value="1"/>
</dbReference>
<feature type="domain" description="G-protein coupled receptors family 1 profile" evidence="12">
    <location>
        <begin position="32"/>
        <end position="282"/>
    </location>
</feature>
<feature type="transmembrane region" description="Helical" evidence="11">
    <location>
        <begin position="179"/>
        <end position="205"/>
    </location>
</feature>
<dbReference type="SUPFAM" id="SSF81321">
    <property type="entry name" value="Family A G protein-coupled receptor-like"/>
    <property type="match status" value="1"/>
</dbReference>
<evidence type="ECO:0000256" key="11">
    <source>
        <dbReference type="SAM" id="Phobius"/>
    </source>
</evidence>
<keyword evidence="8" id="KW-0675">Receptor</keyword>
<feature type="transmembrane region" description="Helical" evidence="11">
    <location>
        <begin position="260"/>
        <end position="284"/>
    </location>
</feature>
<evidence type="ECO:0000256" key="10">
    <source>
        <dbReference type="ARBA" id="ARBA00023224"/>
    </source>
</evidence>
<organism evidence="13 14">
    <name type="scientific">Paramormyrops kingsleyae</name>
    <dbReference type="NCBI Taxonomy" id="1676925"/>
    <lineage>
        <taxon>Eukaryota</taxon>
        <taxon>Metazoa</taxon>
        <taxon>Chordata</taxon>
        <taxon>Craniata</taxon>
        <taxon>Vertebrata</taxon>
        <taxon>Euteleostomi</taxon>
        <taxon>Actinopterygii</taxon>
        <taxon>Neopterygii</taxon>
        <taxon>Teleostei</taxon>
        <taxon>Osteoglossocephala</taxon>
        <taxon>Osteoglossomorpha</taxon>
        <taxon>Osteoglossiformes</taxon>
        <taxon>Mormyridae</taxon>
        <taxon>Paramormyrops</taxon>
    </lineage>
</organism>
<evidence type="ECO:0000256" key="5">
    <source>
        <dbReference type="ARBA" id="ARBA00023040"/>
    </source>
</evidence>
<reference evidence="13" key="1">
    <citation type="submission" date="2025-08" db="UniProtKB">
        <authorList>
            <consortium name="Ensembl"/>
        </authorList>
    </citation>
    <scope>IDENTIFICATION</scope>
</reference>
<dbReference type="CDD" id="cd14982">
    <property type="entry name" value="7tmA_purinoceptor-like"/>
    <property type="match status" value="1"/>
</dbReference>
<dbReference type="GO" id="GO:0004930">
    <property type="term" value="F:G protein-coupled receptor activity"/>
    <property type="evidence" value="ECO:0007669"/>
    <property type="project" value="UniProtKB-KW"/>
</dbReference>
<keyword evidence="7" id="KW-1015">Disulfide bond</keyword>
<keyword evidence="10" id="KW-0807">Transducer</keyword>
<dbReference type="PANTHER" id="PTHR24234:SF6">
    <property type="entry name" value="LYSOPHOSPHATIDIC ACID RECEPTOR 5"/>
    <property type="match status" value="1"/>
</dbReference>
<keyword evidence="9" id="KW-0325">Glycoprotein</keyword>
<keyword evidence="14" id="KW-1185">Reference proteome</keyword>
<dbReference type="GeneTree" id="ENSGT00950000183136"/>
<evidence type="ECO:0000256" key="9">
    <source>
        <dbReference type="ARBA" id="ARBA00023180"/>
    </source>
</evidence>
<dbReference type="PRINTS" id="PR00237">
    <property type="entry name" value="GPCRRHODOPSN"/>
</dbReference>
<evidence type="ECO:0000256" key="2">
    <source>
        <dbReference type="ARBA" id="ARBA00022475"/>
    </source>
</evidence>
<evidence type="ECO:0000256" key="1">
    <source>
        <dbReference type="ARBA" id="ARBA00004651"/>
    </source>
</evidence>
<feature type="transmembrane region" description="Helical" evidence="11">
    <location>
        <begin position="20"/>
        <end position="41"/>
    </location>
</feature>
<name>A0A3B3RVJ6_9TELE</name>
<feature type="transmembrane region" description="Helical" evidence="11">
    <location>
        <begin position="130"/>
        <end position="151"/>
    </location>
</feature>
<accession>A0A3B3RVJ6</accession>
<protein>
    <submittedName>
        <fullName evidence="13">Lysophosphatidic acid receptor 5a</fullName>
    </submittedName>
</protein>
<dbReference type="PROSITE" id="PS50262">
    <property type="entry name" value="G_PROTEIN_RECEP_F1_2"/>
    <property type="match status" value="1"/>
</dbReference>
<keyword evidence="2" id="KW-1003">Cell membrane</keyword>
<dbReference type="Ensembl" id="ENSPKIT00000002987.1">
    <property type="protein sequence ID" value="ENSPKIP00000022328.1"/>
    <property type="gene ID" value="ENSPKIG00000006375.1"/>
</dbReference>
<dbReference type="PANTHER" id="PTHR24234">
    <property type="entry name" value="LYSOPHOSPHATIDIC ACID RECEPTOR 5/SPHINGOSYLPHOSPHORYLCHOLINE RECEPTOR"/>
    <property type="match status" value="1"/>
</dbReference>
<evidence type="ECO:0000256" key="8">
    <source>
        <dbReference type="ARBA" id="ARBA00023170"/>
    </source>
</evidence>
<evidence type="ECO:0000256" key="3">
    <source>
        <dbReference type="ARBA" id="ARBA00022692"/>
    </source>
</evidence>
<feature type="transmembrane region" description="Helical" evidence="11">
    <location>
        <begin position="225"/>
        <end position="248"/>
    </location>
</feature>
<dbReference type="GO" id="GO:0005886">
    <property type="term" value="C:plasma membrane"/>
    <property type="evidence" value="ECO:0007669"/>
    <property type="project" value="UniProtKB-SubCell"/>
</dbReference>
<evidence type="ECO:0000259" key="12">
    <source>
        <dbReference type="PROSITE" id="PS50262"/>
    </source>
</evidence>
<reference evidence="13" key="2">
    <citation type="submission" date="2025-09" db="UniProtKB">
        <authorList>
            <consortium name="Ensembl"/>
        </authorList>
    </citation>
    <scope>IDENTIFICATION</scope>
</reference>
<evidence type="ECO:0000313" key="14">
    <source>
        <dbReference type="Proteomes" id="UP000261540"/>
    </source>
</evidence>
<proteinExistence type="predicted"/>
<keyword evidence="5" id="KW-0297">G-protein coupled receptor</keyword>